<evidence type="ECO:0000313" key="2">
    <source>
        <dbReference type="EMBL" id="VEL39907.1"/>
    </source>
</evidence>
<feature type="compositionally biased region" description="Acidic residues" evidence="1">
    <location>
        <begin position="1"/>
        <end position="12"/>
    </location>
</feature>
<protein>
    <submittedName>
        <fullName evidence="2">Uncharacterized protein</fullName>
    </submittedName>
</protein>
<evidence type="ECO:0000256" key="1">
    <source>
        <dbReference type="SAM" id="MobiDB-lite"/>
    </source>
</evidence>
<accession>A0A448XM20</accession>
<name>A0A448XM20_9PLAT</name>
<gene>
    <name evidence="2" type="ORF">PXEA_LOCUS33347</name>
</gene>
<reference evidence="2" key="1">
    <citation type="submission" date="2018-11" db="EMBL/GenBank/DDBJ databases">
        <authorList>
            <consortium name="Pathogen Informatics"/>
        </authorList>
    </citation>
    <scope>NUCLEOTIDE SEQUENCE</scope>
</reference>
<dbReference type="EMBL" id="CAAALY010262946">
    <property type="protein sequence ID" value="VEL39907.1"/>
    <property type="molecule type" value="Genomic_DNA"/>
</dbReference>
<evidence type="ECO:0000313" key="3">
    <source>
        <dbReference type="Proteomes" id="UP000784294"/>
    </source>
</evidence>
<organism evidence="2 3">
    <name type="scientific">Protopolystoma xenopodis</name>
    <dbReference type="NCBI Taxonomy" id="117903"/>
    <lineage>
        <taxon>Eukaryota</taxon>
        <taxon>Metazoa</taxon>
        <taxon>Spiralia</taxon>
        <taxon>Lophotrochozoa</taxon>
        <taxon>Platyhelminthes</taxon>
        <taxon>Monogenea</taxon>
        <taxon>Polyopisthocotylea</taxon>
        <taxon>Polystomatidea</taxon>
        <taxon>Polystomatidae</taxon>
        <taxon>Protopolystoma</taxon>
    </lineage>
</organism>
<sequence>MAILTDDADYDAGETSWNVPRPRSDFGNDHAGNGLRTRLINRVNDSFRIRSVSRISSSGYKTSSKALIAFSPKMFCSWIVHRNSPKVPTPPTQCSGSFEKIHVNS</sequence>
<comment type="caution">
    <text evidence="2">The sequence shown here is derived from an EMBL/GenBank/DDBJ whole genome shotgun (WGS) entry which is preliminary data.</text>
</comment>
<dbReference type="AlphaFoldDB" id="A0A448XM20"/>
<keyword evidence="3" id="KW-1185">Reference proteome</keyword>
<feature type="region of interest" description="Disordered" evidence="1">
    <location>
        <begin position="1"/>
        <end position="32"/>
    </location>
</feature>
<dbReference type="Proteomes" id="UP000784294">
    <property type="component" value="Unassembled WGS sequence"/>
</dbReference>
<proteinExistence type="predicted"/>